<evidence type="ECO:0000313" key="3">
    <source>
        <dbReference type="Proteomes" id="UP000339690"/>
    </source>
</evidence>
<dbReference type="EMBL" id="CP045915">
    <property type="protein sequence ID" value="QGH35903.1"/>
    <property type="molecule type" value="Genomic_DNA"/>
</dbReference>
<keyword evidence="1" id="KW-0472">Membrane</keyword>
<feature type="transmembrane region" description="Helical" evidence="1">
    <location>
        <begin position="9"/>
        <end position="30"/>
    </location>
</feature>
<dbReference type="Proteomes" id="UP000339690">
    <property type="component" value="Chromosome"/>
</dbReference>
<dbReference type="RefSeq" id="WP_153792133.1">
    <property type="nucleotide sequence ID" value="NZ_CP045915.1"/>
</dbReference>
<keyword evidence="3" id="KW-1185">Reference proteome</keyword>
<name>A0A5Q2TPE2_9BACI</name>
<gene>
    <name evidence="2" type="ORF">GI584_18415</name>
</gene>
<organism evidence="2 3">
    <name type="scientific">Gracilibacillus salitolerans</name>
    <dbReference type="NCBI Taxonomy" id="2663022"/>
    <lineage>
        <taxon>Bacteria</taxon>
        <taxon>Bacillati</taxon>
        <taxon>Bacillota</taxon>
        <taxon>Bacilli</taxon>
        <taxon>Bacillales</taxon>
        <taxon>Bacillaceae</taxon>
        <taxon>Gracilibacillus</taxon>
    </lineage>
</organism>
<accession>A0A5Q2TPE2</accession>
<dbReference type="AlphaFoldDB" id="A0A5Q2TPE2"/>
<evidence type="ECO:0000313" key="2">
    <source>
        <dbReference type="EMBL" id="QGH35903.1"/>
    </source>
</evidence>
<dbReference type="KEGG" id="grc:GI584_18415"/>
<evidence type="ECO:0000256" key="1">
    <source>
        <dbReference type="SAM" id="Phobius"/>
    </source>
</evidence>
<sequence length="104" mass="12004">MNKHLKQELLLLSIVMVIVLVVVLFVWLVFKDSLRPETIVRKSTVEKVNKQEGTITVECVQSKVDDISEFEEGQNVKVGFTIPRSDEDVWNCNKNKIKDVEIME</sequence>
<reference evidence="2 3" key="1">
    <citation type="submission" date="2019-11" db="EMBL/GenBank/DDBJ databases">
        <title>Gracilibacillus salitolerans sp. nov., a moderate halophile isolated from a saline soil in northwest China.</title>
        <authorList>
            <person name="Gan L."/>
        </authorList>
    </citation>
    <scope>NUCLEOTIDE SEQUENCE [LARGE SCALE GENOMIC DNA]</scope>
    <source>
        <strain evidence="2 3">SCU50</strain>
    </source>
</reference>
<keyword evidence="1" id="KW-1133">Transmembrane helix</keyword>
<protein>
    <submittedName>
        <fullName evidence="2">Uncharacterized protein</fullName>
    </submittedName>
</protein>
<proteinExistence type="predicted"/>
<keyword evidence="1" id="KW-0812">Transmembrane</keyword>